<reference evidence="1" key="1">
    <citation type="journal article" date="2023" name="G3 (Bethesda)">
        <title>Whole genome assembly and annotation of the endangered Caribbean coral Acropora cervicornis.</title>
        <authorList>
            <person name="Selwyn J.D."/>
            <person name="Vollmer S.V."/>
        </authorList>
    </citation>
    <scope>NUCLEOTIDE SEQUENCE</scope>
    <source>
        <strain evidence="1">K2</strain>
    </source>
</reference>
<dbReference type="AlphaFoldDB" id="A0AAD9V7R2"/>
<gene>
    <name evidence="1" type="ORF">P5673_011851</name>
</gene>
<sequence length="31" mass="3658">MTREQVFNPKISLACFAQYSTWVEKLVLQLN</sequence>
<proteinExistence type="predicted"/>
<protein>
    <submittedName>
        <fullName evidence="1">Uncharacterized protein</fullName>
    </submittedName>
</protein>
<name>A0AAD9V7R2_ACRCE</name>
<keyword evidence="2" id="KW-1185">Reference proteome</keyword>
<dbReference type="Proteomes" id="UP001249851">
    <property type="component" value="Unassembled WGS sequence"/>
</dbReference>
<accession>A0AAD9V7R2</accession>
<dbReference type="EMBL" id="JARQWQ010000022">
    <property type="protein sequence ID" value="KAK2564421.1"/>
    <property type="molecule type" value="Genomic_DNA"/>
</dbReference>
<evidence type="ECO:0000313" key="1">
    <source>
        <dbReference type="EMBL" id="KAK2564421.1"/>
    </source>
</evidence>
<organism evidence="1 2">
    <name type="scientific">Acropora cervicornis</name>
    <name type="common">Staghorn coral</name>
    <dbReference type="NCBI Taxonomy" id="6130"/>
    <lineage>
        <taxon>Eukaryota</taxon>
        <taxon>Metazoa</taxon>
        <taxon>Cnidaria</taxon>
        <taxon>Anthozoa</taxon>
        <taxon>Hexacorallia</taxon>
        <taxon>Scleractinia</taxon>
        <taxon>Astrocoeniina</taxon>
        <taxon>Acroporidae</taxon>
        <taxon>Acropora</taxon>
    </lineage>
</organism>
<evidence type="ECO:0000313" key="2">
    <source>
        <dbReference type="Proteomes" id="UP001249851"/>
    </source>
</evidence>
<comment type="caution">
    <text evidence="1">The sequence shown here is derived from an EMBL/GenBank/DDBJ whole genome shotgun (WGS) entry which is preliminary data.</text>
</comment>
<reference evidence="1" key="2">
    <citation type="journal article" date="2023" name="Science">
        <title>Genomic signatures of disease resistance in endangered staghorn corals.</title>
        <authorList>
            <person name="Vollmer S.V."/>
            <person name="Selwyn J.D."/>
            <person name="Despard B.A."/>
            <person name="Roesel C.L."/>
        </authorList>
    </citation>
    <scope>NUCLEOTIDE SEQUENCE</scope>
    <source>
        <strain evidence="1">K2</strain>
    </source>
</reference>